<organism evidence="8 9">
    <name type="scientific">Liquidambar formosana</name>
    <name type="common">Formosan gum</name>
    <dbReference type="NCBI Taxonomy" id="63359"/>
    <lineage>
        <taxon>Eukaryota</taxon>
        <taxon>Viridiplantae</taxon>
        <taxon>Streptophyta</taxon>
        <taxon>Embryophyta</taxon>
        <taxon>Tracheophyta</taxon>
        <taxon>Spermatophyta</taxon>
        <taxon>Magnoliopsida</taxon>
        <taxon>eudicotyledons</taxon>
        <taxon>Gunneridae</taxon>
        <taxon>Pentapetalae</taxon>
        <taxon>Saxifragales</taxon>
        <taxon>Altingiaceae</taxon>
        <taxon>Liquidambar</taxon>
    </lineage>
</organism>
<keyword evidence="2 4" id="KW-0450">Lipoyl</keyword>
<feature type="region of interest" description="Disordered" evidence="5">
    <location>
        <begin position="304"/>
        <end position="323"/>
    </location>
</feature>
<feature type="compositionally biased region" description="Polar residues" evidence="5">
    <location>
        <begin position="391"/>
        <end position="414"/>
    </location>
</feature>
<dbReference type="Gene3D" id="4.10.320.10">
    <property type="entry name" value="E3-binding domain"/>
    <property type="match status" value="1"/>
</dbReference>
<reference evidence="8 9" key="1">
    <citation type="journal article" date="2024" name="Plant J.">
        <title>Genome sequences and population genomics reveal climatic adaptation and genomic divergence between two closely related sweetgum species.</title>
        <authorList>
            <person name="Xu W.Q."/>
            <person name="Ren C.Q."/>
            <person name="Zhang X.Y."/>
            <person name="Comes H.P."/>
            <person name="Liu X.H."/>
            <person name="Li Y.G."/>
            <person name="Kettle C.J."/>
            <person name="Jalonen R."/>
            <person name="Gaisberger H."/>
            <person name="Ma Y.Z."/>
            <person name="Qiu Y.X."/>
        </authorList>
    </citation>
    <scope>NUCLEOTIDE SEQUENCE [LARGE SCALE GENOMIC DNA]</scope>
    <source>
        <strain evidence="8">Hangzhou</strain>
    </source>
</reference>
<dbReference type="SUPFAM" id="SSF47005">
    <property type="entry name" value="Peripheral subunit-binding domain of 2-oxo acid dehydrogenase complex"/>
    <property type="match status" value="1"/>
</dbReference>
<dbReference type="InterPro" id="IPR011053">
    <property type="entry name" value="Single_hybrid_motif"/>
</dbReference>
<dbReference type="Gene3D" id="2.40.50.100">
    <property type="match status" value="2"/>
</dbReference>
<dbReference type="InterPro" id="IPR045257">
    <property type="entry name" value="E2/Pdx1"/>
</dbReference>
<dbReference type="InterPro" id="IPR001078">
    <property type="entry name" value="2-oxoacid_DH_actylTfrase"/>
</dbReference>
<dbReference type="CDD" id="cd06849">
    <property type="entry name" value="lipoyl_domain"/>
    <property type="match status" value="2"/>
</dbReference>
<evidence type="ECO:0000256" key="5">
    <source>
        <dbReference type="SAM" id="MobiDB-lite"/>
    </source>
</evidence>
<dbReference type="InterPro" id="IPR003016">
    <property type="entry name" value="2-oxoA_DH_lipoyl-BS"/>
</dbReference>
<evidence type="ECO:0000259" key="7">
    <source>
        <dbReference type="PROSITE" id="PS51826"/>
    </source>
</evidence>
<keyword evidence="4" id="KW-0808">Transferase</keyword>
<dbReference type="InterPro" id="IPR023213">
    <property type="entry name" value="CAT-like_dom_sf"/>
</dbReference>
<evidence type="ECO:0000256" key="3">
    <source>
        <dbReference type="ARBA" id="ARBA00022946"/>
    </source>
</evidence>
<evidence type="ECO:0000259" key="6">
    <source>
        <dbReference type="PROSITE" id="PS50968"/>
    </source>
</evidence>
<dbReference type="GO" id="GO:0005739">
    <property type="term" value="C:mitochondrion"/>
    <property type="evidence" value="ECO:0007669"/>
    <property type="project" value="TreeGrafter"/>
</dbReference>
<dbReference type="SUPFAM" id="SSF52777">
    <property type="entry name" value="CoA-dependent acyltransferases"/>
    <property type="match status" value="1"/>
</dbReference>
<dbReference type="EC" id="2.3.1.-" evidence="4"/>
<feature type="compositionally biased region" description="Basic and acidic residues" evidence="5">
    <location>
        <begin position="309"/>
        <end position="323"/>
    </location>
</feature>
<feature type="domain" description="Peripheral subunit-binding (PSBD)" evidence="7">
    <location>
        <begin position="332"/>
        <end position="369"/>
    </location>
</feature>
<dbReference type="InterPro" id="IPR000089">
    <property type="entry name" value="Biotin_lipoyl"/>
</dbReference>
<feature type="compositionally biased region" description="Polar residues" evidence="5">
    <location>
        <begin position="373"/>
        <end position="383"/>
    </location>
</feature>
<feature type="region of interest" description="Disordered" evidence="5">
    <location>
        <begin position="371"/>
        <end position="414"/>
    </location>
</feature>
<dbReference type="Proteomes" id="UP001415857">
    <property type="component" value="Unassembled WGS sequence"/>
</dbReference>
<comment type="cofactor">
    <cofactor evidence="4">
        <name>(R)-lipoate</name>
        <dbReference type="ChEBI" id="CHEBI:83088"/>
    </cofactor>
</comment>
<feature type="domain" description="Lipoyl-binding" evidence="6">
    <location>
        <begin position="87"/>
        <end position="163"/>
    </location>
</feature>
<dbReference type="Pfam" id="PF00364">
    <property type="entry name" value="Biotin_lipoyl"/>
    <property type="match status" value="2"/>
</dbReference>
<dbReference type="GO" id="GO:0045254">
    <property type="term" value="C:pyruvate dehydrogenase complex"/>
    <property type="evidence" value="ECO:0007669"/>
    <property type="project" value="InterPro"/>
</dbReference>
<dbReference type="PROSITE" id="PS00189">
    <property type="entry name" value="LIPOYL"/>
    <property type="match status" value="2"/>
</dbReference>
<evidence type="ECO:0000256" key="2">
    <source>
        <dbReference type="ARBA" id="ARBA00022823"/>
    </source>
</evidence>
<dbReference type="GO" id="GO:0006086">
    <property type="term" value="P:pyruvate decarboxylation to acetyl-CoA"/>
    <property type="evidence" value="ECO:0007669"/>
    <property type="project" value="InterPro"/>
</dbReference>
<dbReference type="PROSITE" id="PS51826">
    <property type="entry name" value="PSBD"/>
    <property type="match status" value="1"/>
</dbReference>
<proteinExistence type="inferred from homology"/>
<keyword evidence="4" id="KW-0012">Acyltransferase</keyword>
<comment type="similarity">
    <text evidence="1 4">Belongs to the 2-oxoacid dehydrogenase family.</text>
</comment>
<feature type="domain" description="Lipoyl-binding" evidence="6">
    <location>
        <begin position="214"/>
        <end position="290"/>
    </location>
</feature>
<dbReference type="PANTHER" id="PTHR23151:SF90">
    <property type="entry name" value="DIHYDROLIPOYLLYSINE-RESIDUE ACETYLTRANSFERASE COMPONENT OF PYRUVATE DEHYDROGENASE COMPLEX, MITOCHONDRIAL-RELATED"/>
    <property type="match status" value="1"/>
</dbReference>
<dbReference type="AlphaFoldDB" id="A0AAP0X1W4"/>
<dbReference type="FunFam" id="2.40.50.100:FF:000010">
    <property type="entry name" value="Acetyltransferase component of pyruvate dehydrogenase complex"/>
    <property type="match status" value="2"/>
</dbReference>
<dbReference type="PANTHER" id="PTHR23151">
    <property type="entry name" value="DIHYDROLIPOAMIDE ACETYL/SUCCINYL-TRANSFERASE-RELATED"/>
    <property type="match status" value="1"/>
</dbReference>
<keyword evidence="3" id="KW-0809">Transit peptide</keyword>
<protein>
    <recommendedName>
        <fullName evidence="4">Dihydrolipoamide acetyltransferase component of pyruvate dehydrogenase complex</fullName>
        <ecNumber evidence="4">2.3.1.-</ecNumber>
    </recommendedName>
</protein>
<comment type="caution">
    <text evidence="8">The sequence shown here is derived from an EMBL/GenBank/DDBJ whole genome shotgun (WGS) entry which is preliminary data.</text>
</comment>
<evidence type="ECO:0000256" key="1">
    <source>
        <dbReference type="ARBA" id="ARBA00007317"/>
    </source>
</evidence>
<dbReference type="Gene3D" id="3.30.559.10">
    <property type="entry name" value="Chloramphenicol acetyltransferase-like domain"/>
    <property type="match status" value="1"/>
</dbReference>
<evidence type="ECO:0000313" key="9">
    <source>
        <dbReference type="Proteomes" id="UP001415857"/>
    </source>
</evidence>
<dbReference type="EMBL" id="JBBPBK010000006">
    <property type="protein sequence ID" value="KAK9282580.1"/>
    <property type="molecule type" value="Genomic_DNA"/>
</dbReference>
<dbReference type="InterPro" id="IPR036625">
    <property type="entry name" value="E3-bd_dom_sf"/>
</dbReference>
<dbReference type="InterPro" id="IPR004167">
    <property type="entry name" value="PSBD"/>
</dbReference>
<dbReference type="Pfam" id="PF02817">
    <property type="entry name" value="E3_binding"/>
    <property type="match status" value="1"/>
</dbReference>
<sequence length="643" mass="69509">MALSRLRQPVISRAPSLLRVRLLSNSVHSSRSLSRTSSVRNCFADGNGTLLRPASLSMVTGVHDSSSKLKLQIGVQYFSSAAELPSYTVLGMPALSPTMNQGNIAKWRKKEGDKIEVGDVLCEIETDKATLEFESLEEGFLAKILVPEGSKDVLVGKPIAITVENLDDIQNIPATVAGGSDVEEEKSTHHNAINEGRVQDTSSVKISTSELPPHVVLEMPALSPTMNQGNIAKWRKKEGDKIEVGDVICEIETDKATLEFECLEEGYLAKILVPEGSKDVAVGQAIAVTVEDQDDIETVKTNVSSGSEVRQEKPTHQDTRTEVRAQNASFTRISPSAKLLIKEFGLDTLSLKASGPRGTLLKGDVLAAIKSGKGSSRVSTPNEKTPPSPQIHPQTSPTASVESKSHSQQSDSFEDLPNTQIRKVIARRLLESKQNIPHLYLSSDVILDPLLSFRKELKEKHDVKVSVNDIVIKAIALALRNVPEANAYWNADKEEVIVCDSVDISIAVATEKGLMTPIVRNADQKTISAISSEVKELAEKARAGKLTPNEFQGGTFSISNLGMFPVDHFCAIINPPQACILAVGRGSKVVEPVIGSDGIEKPAAVTKMILTLSADHRVFDGKVGAAFLSAVRSNFSDIRRLLL</sequence>
<dbReference type="GO" id="GO:0016746">
    <property type="term" value="F:acyltransferase activity"/>
    <property type="evidence" value="ECO:0007669"/>
    <property type="project" value="UniProtKB-KW"/>
</dbReference>
<accession>A0AAP0X1W4</accession>
<dbReference type="FunFam" id="3.30.559.10:FF:000003">
    <property type="entry name" value="Acetyltransferase component of pyruvate dehydrogenase complex"/>
    <property type="match status" value="1"/>
</dbReference>
<name>A0AAP0X1W4_LIQFO</name>
<dbReference type="SUPFAM" id="SSF51230">
    <property type="entry name" value="Single hybrid motif"/>
    <property type="match status" value="2"/>
</dbReference>
<dbReference type="PROSITE" id="PS50968">
    <property type="entry name" value="BIOTINYL_LIPOYL"/>
    <property type="match status" value="2"/>
</dbReference>
<keyword evidence="9" id="KW-1185">Reference proteome</keyword>
<evidence type="ECO:0000256" key="4">
    <source>
        <dbReference type="RuleBase" id="RU003423"/>
    </source>
</evidence>
<gene>
    <name evidence="8" type="ORF">L1049_010797</name>
</gene>
<dbReference type="Pfam" id="PF00198">
    <property type="entry name" value="2-oxoacid_dh"/>
    <property type="match status" value="1"/>
</dbReference>
<evidence type="ECO:0000313" key="8">
    <source>
        <dbReference type="EMBL" id="KAK9282580.1"/>
    </source>
</evidence>